<feature type="domain" description="Response regulatory" evidence="7">
    <location>
        <begin position="9"/>
        <end position="130"/>
    </location>
</feature>
<dbReference type="GO" id="GO:0006355">
    <property type="term" value="P:regulation of DNA-templated transcription"/>
    <property type="evidence" value="ECO:0007669"/>
    <property type="project" value="InterPro"/>
</dbReference>
<dbReference type="GO" id="GO:0003677">
    <property type="term" value="F:DNA binding"/>
    <property type="evidence" value="ECO:0007669"/>
    <property type="project" value="UniProtKB-KW"/>
</dbReference>
<gene>
    <name evidence="8" type="ORF">HGA13_19900</name>
</gene>
<dbReference type="SMART" id="SM00448">
    <property type="entry name" value="REC"/>
    <property type="match status" value="1"/>
</dbReference>
<dbReference type="GO" id="GO:0000160">
    <property type="term" value="P:phosphorelay signal transduction system"/>
    <property type="evidence" value="ECO:0007669"/>
    <property type="project" value="InterPro"/>
</dbReference>
<keyword evidence="1 5" id="KW-0597">Phosphoprotein</keyword>
<dbReference type="InterPro" id="IPR000792">
    <property type="entry name" value="Tscrpt_reg_LuxR_C"/>
</dbReference>
<dbReference type="InterPro" id="IPR016032">
    <property type="entry name" value="Sig_transdc_resp-reg_C-effctor"/>
</dbReference>
<evidence type="ECO:0000256" key="4">
    <source>
        <dbReference type="ARBA" id="ARBA00023163"/>
    </source>
</evidence>
<evidence type="ECO:0000256" key="1">
    <source>
        <dbReference type="ARBA" id="ARBA00022553"/>
    </source>
</evidence>
<keyword evidence="4" id="KW-0804">Transcription</keyword>
<dbReference type="InterPro" id="IPR036388">
    <property type="entry name" value="WH-like_DNA-bd_sf"/>
</dbReference>
<accession>A0A846XIZ5</accession>
<dbReference type="AlphaFoldDB" id="A0A846XIZ5"/>
<dbReference type="PANTHER" id="PTHR43214">
    <property type="entry name" value="TWO-COMPONENT RESPONSE REGULATOR"/>
    <property type="match status" value="1"/>
</dbReference>
<dbReference type="Gene3D" id="3.40.50.2300">
    <property type="match status" value="1"/>
</dbReference>
<comment type="caution">
    <text evidence="8">The sequence shown here is derived from an EMBL/GenBank/DDBJ whole genome shotgun (WGS) entry which is preliminary data.</text>
</comment>
<evidence type="ECO:0000256" key="3">
    <source>
        <dbReference type="ARBA" id="ARBA00023125"/>
    </source>
</evidence>
<organism evidence="8 9">
    <name type="scientific">Nocardia speluncae</name>
    <dbReference type="NCBI Taxonomy" id="419477"/>
    <lineage>
        <taxon>Bacteria</taxon>
        <taxon>Bacillati</taxon>
        <taxon>Actinomycetota</taxon>
        <taxon>Actinomycetes</taxon>
        <taxon>Mycobacteriales</taxon>
        <taxon>Nocardiaceae</taxon>
        <taxon>Nocardia</taxon>
    </lineage>
</organism>
<dbReference type="PROSITE" id="PS50110">
    <property type="entry name" value="RESPONSE_REGULATORY"/>
    <property type="match status" value="1"/>
</dbReference>
<evidence type="ECO:0000259" key="7">
    <source>
        <dbReference type="PROSITE" id="PS50110"/>
    </source>
</evidence>
<dbReference type="Pfam" id="PF00196">
    <property type="entry name" value="GerE"/>
    <property type="match status" value="1"/>
</dbReference>
<dbReference type="Pfam" id="PF00072">
    <property type="entry name" value="Response_reg"/>
    <property type="match status" value="1"/>
</dbReference>
<dbReference type="InterPro" id="IPR039420">
    <property type="entry name" value="WalR-like"/>
</dbReference>
<name>A0A846XIZ5_9NOCA</name>
<evidence type="ECO:0000313" key="8">
    <source>
        <dbReference type="EMBL" id="NKY35315.1"/>
    </source>
</evidence>
<reference evidence="8 9" key="1">
    <citation type="submission" date="2020-04" db="EMBL/GenBank/DDBJ databases">
        <title>MicrobeNet Type strains.</title>
        <authorList>
            <person name="Nicholson A.C."/>
        </authorList>
    </citation>
    <scope>NUCLEOTIDE SEQUENCE [LARGE SCALE GENOMIC DNA]</scope>
    <source>
        <strain evidence="8 9">DSM 45078</strain>
    </source>
</reference>
<protein>
    <submittedName>
        <fullName evidence="8">Response regulator transcription factor</fullName>
    </submittedName>
</protein>
<evidence type="ECO:0000313" key="9">
    <source>
        <dbReference type="Proteomes" id="UP000565715"/>
    </source>
</evidence>
<dbReference type="InterPro" id="IPR058245">
    <property type="entry name" value="NreC/VraR/RcsB-like_REC"/>
</dbReference>
<dbReference type="SUPFAM" id="SSF52172">
    <property type="entry name" value="CheY-like"/>
    <property type="match status" value="1"/>
</dbReference>
<keyword evidence="2" id="KW-0805">Transcription regulation</keyword>
<dbReference type="CDD" id="cd06170">
    <property type="entry name" value="LuxR_C_like"/>
    <property type="match status" value="1"/>
</dbReference>
<dbReference type="Proteomes" id="UP000565715">
    <property type="component" value="Unassembled WGS sequence"/>
</dbReference>
<evidence type="ECO:0000256" key="5">
    <source>
        <dbReference type="PROSITE-ProRule" id="PRU00169"/>
    </source>
</evidence>
<feature type="domain" description="HTH luxR-type" evidence="6">
    <location>
        <begin position="152"/>
        <end position="220"/>
    </location>
</feature>
<keyword evidence="3" id="KW-0238">DNA-binding</keyword>
<dbReference type="PANTHER" id="PTHR43214:SF24">
    <property type="entry name" value="TRANSCRIPTIONAL REGULATORY PROTEIN NARL-RELATED"/>
    <property type="match status" value="1"/>
</dbReference>
<dbReference type="InterPro" id="IPR011006">
    <property type="entry name" value="CheY-like_superfamily"/>
</dbReference>
<dbReference type="SUPFAM" id="SSF46894">
    <property type="entry name" value="C-terminal effector domain of the bipartite response regulators"/>
    <property type="match status" value="1"/>
</dbReference>
<feature type="modified residue" description="4-aspartylphosphate" evidence="5">
    <location>
        <position position="59"/>
    </location>
</feature>
<sequence>MTNPPARLRIVLAEDSPLLRAGLETVLTSAGHEVSAAVGDAPGLVHACAAYLPDLVITDVRMPPNGTDDGLRAAADLRRRDPRLPIVVLSQYVSVAYLDDLLGDDSTAGVGYLLKERVGHVRQFLDTVARIAAGETIVDPEVVRALVKSGRHHTPLAGLTAREREVLALVAEGRTNSGIAEVLTVSEAAVRKHIGAIFAKLPLRDGDRRVQATLIYLRSLGQSPAH</sequence>
<dbReference type="Gene3D" id="1.10.10.10">
    <property type="entry name" value="Winged helix-like DNA-binding domain superfamily/Winged helix DNA-binding domain"/>
    <property type="match status" value="1"/>
</dbReference>
<dbReference type="EMBL" id="JAAXOO010000005">
    <property type="protein sequence ID" value="NKY35315.1"/>
    <property type="molecule type" value="Genomic_DNA"/>
</dbReference>
<proteinExistence type="predicted"/>
<dbReference type="CDD" id="cd17535">
    <property type="entry name" value="REC_NarL-like"/>
    <property type="match status" value="1"/>
</dbReference>
<dbReference type="PRINTS" id="PR00038">
    <property type="entry name" value="HTHLUXR"/>
</dbReference>
<evidence type="ECO:0000259" key="6">
    <source>
        <dbReference type="PROSITE" id="PS50043"/>
    </source>
</evidence>
<evidence type="ECO:0000256" key="2">
    <source>
        <dbReference type="ARBA" id="ARBA00023015"/>
    </source>
</evidence>
<dbReference type="InterPro" id="IPR001789">
    <property type="entry name" value="Sig_transdc_resp-reg_receiver"/>
</dbReference>
<dbReference type="RefSeq" id="WP_068042452.1">
    <property type="nucleotide sequence ID" value="NZ_JAAXOO010000005.1"/>
</dbReference>
<keyword evidence="9" id="KW-1185">Reference proteome</keyword>
<dbReference type="PROSITE" id="PS50043">
    <property type="entry name" value="HTH_LUXR_2"/>
    <property type="match status" value="1"/>
</dbReference>
<dbReference type="SMART" id="SM00421">
    <property type="entry name" value="HTH_LUXR"/>
    <property type="match status" value="1"/>
</dbReference>